<dbReference type="InterPro" id="IPR001480">
    <property type="entry name" value="Bulb-type_lectin_dom"/>
</dbReference>
<dbReference type="Gene3D" id="2.90.10.10">
    <property type="entry name" value="Bulb-type lectin domain"/>
    <property type="match status" value="8"/>
</dbReference>
<dbReference type="Gene3D" id="3.40.390.10">
    <property type="entry name" value="Collagenase (Catalytic Domain)"/>
    <property type="match status" value="1"/>
</dbReference>
<dbReference type="InterPro" id="IPR024079">
    <property type="entry name" value="MetalloPept_cat_dom_sf"/>
</dbReference>
<evidence type="ECO:0000259" key="2">
    <source>
        <dbReference type="PROSITE" id="PS50927"/>
    </source>
</evidence>
<feature type="domain" description="Bulb-type lectin" evidence="2">
    <location>
        <begin position="383"/>
        <end position="496"/>
    </location>
</feature>
<dbReference type="RefSeq" id="WP_251973324.1">
    <property type="nucleotide sequence ID" value="NZ_AP025730.1"/>
</dbReference>
<feature type="domain" description="Bulb-type lectin" evidence="2">
    <location>
        <begin position="131"/>
        <end position="244"/>
    </location>
</feature>
<dbReference type="EMBL" id="AP025730">
    <property type="protein sequence ID" value="BDI05278.1"/>
    <property type="molecule type" value="Genomic_DNA"/>
</dbReference>
<keyword evidence="1" id="KW-0732">Signal</keyword>
<keyword evidence="4" id="KW-1185">Reference proteome</keyword>
<proteinExistence type="predicted"/>
<dbReference type="SUPFAM" id="SSF51110">
    <property type="entry name" value="alpha-D-mannose-specific plant lectins"/>
    <property type="match status" value="4"/>
</dbReference>
<dbReference type="Proteomes" id="UP001057498">
    <property type="component" value="Chromosome"/>
</dbReference>
<dbReference type="PROSITE" id="PS50927">
    <property type="entry name" value="BULB_LECTIN"/>
    <property type="match status" value="4"/>
</dbReference>
<dbReference type="CDD" id="cd00028">
    <property type="entry name" value="B_lectin"/>
    <property type="match status" value="4"/>
</dbReference>
<evidence type="ECO:0000313" key="4">
    <source>
        <dbReference type="Proteomes" id="UP001057498"/>
    </source>
</evidence>
<dbReference type="PANTHER" id="PTHR47976">
    <property type="entry name" value="G-TYPE LECTIN S-RECEPTOR-LIKE SERINE/THREONINE-PROTEIN KINASE SD2-5"/>
    <property type="match status" value="1"/>
</dbReference>
<feature type="domain" description="Bulb-type lectin" evidence="2">
    <location>
        <begin position="5"/>
        <end position="118"/>
    </location>
</feature>
<gene>
    <name evidence="3" type="ORF">CATMQ487_22480</name>
</gene>
<accession>A0ABM7YLG4</accession>
<dbReference type="PANTHER" id="PTHR47976:SF115">
    <property type="entry name" value="RECEPTOR-LIKE SERINE_THREONINE-PROTEIN KINASE"/>
    <property type="match status" value="1"/>
</dbReference>
<dbReference type="InterPro" id="IPR036426">
    <property type="entry name" value="Bulb-type_lectin_dom_sf"/>
</dbReference>
<name>A0ABM7YLG4_9BURK</name>
<feature type="domain" description="Bulb-type lectin" evidence="2">
    <location>
        <begin position="257"/>
        <end position="370"/>
    </location>
</feature>
<organism evidence="3 4">
    <name type="scientific">Sphaerotilus microaerophilus</name>
    <dbReference type="NCBI Taxonomy" id="2914710"/>
    <lineage>
        <taxon>Bacteria</taxon>
        <taxon>Pseudomonadati</taxon>
        <taxon>Pseudomonadota</taxon>
        <taxon>Betaproteobacteria</taxon>
        <taxon>Burkholderiales</taxon>
        <taxon>Sphaerotilaceae</taxon>
        <taxon>Sphaerotilus</taxon>
    </lineage>
</organism>
<protein>
    <recommendedName>
        <fullName evidence="2">Bulb-type lectin domain-containing protein</fullName>
    </recommendedName>
</protein>
<dbReference type="SMART" id="SM00108">
    <property type="entry name" value="B_lectin"/>
    <property type="match status" value="4"/>
</dbReference>
<reference evidence="3" key="1">
    <citation type="submission" date="2022-04" db="EMBL/GenBank/DDBJ databases">
        <title>Whole genome sequence of Sphaerotilus sp. FB-5.</title>
        <authorList>
            <person name="Takeda M."/>
            <person name="Narihara S."/>
            <person name="Akimoto M."/>
            <person name="Akimoto R."/>
            <person name="Nishiyashiki S."/>
            <person name="Murakami T."/>
        </authorList>
    </citation>
    <scope>NUCLEOTIDE SEQUENCE</scope>
    <source>
        <strain evidence="3">FB-5</strain>
    </source>
</reference>
<evidence type="ECO:0000256" key="1">
    <source>
        <dbReference type="ARBA" id="ARBA00022729"/>
    </source>
</evidence>
<evidence type="ECO:0000313" key="3">
    <source>
        <dbReference type="EMBL" id="BDI05278.1"/>
    </source>
</evidence>
<sequence>MPQGTDHLLANESLQHGQSIVSNNGIYQLAFQGDGNLVVYKTYPGTSARTLWASGTNGHSSDTCIMQGDGNLVLYDPGSHAIWAAGTYGNPGSRVVMQDDGNLAIYRANNSPAWATNTVQNPVPGGPPAHGSQMQPGETLAKDQPIHSANGRYEFVFQSDGNLVLYKIYSTHPRRALWASGTNGRGAVVCIMQGDGNLVIYDSDAHALWSSGTYNHAGSHLTVQDDGNVVIYQPNNAAVWATNTVQIAVPSGPPAHGDTMNPGEILPIDHPIKSPNGRYSFVFQGDGNLVLYKSYPTHPTKALWSSKTNGKTADVCIMQGDGNLVLYDPDGHPMWSSGTYNHAGSHLTVQDDGNVVIYQPNNAAVWATNTVQTPVPSGPTATGDSMQPGQTLAPGQAIKSAGQAYLFVFQGDGNLVLYKIYAGGKQKALWSSGTCGRLADICIMQGDGNLVIYDPDGHAIWASNTWGKPGSHLVAQDDGNVVIYRPGGQPTWSTGTYGMHVHFKTLLSLTPTVRAYIDRQFAALDDLYIDGSVNTTMGTIEDLSGDSSLSTLLDLDVGACTSSSLTDEQRILFSQRNNCGANDLVVYLVSSLVGGSGNFVGCASHPSDRPACAIVQDAGADWLTAHEIGHVLGLSHVSSTPATNSDYLMWPNVGWTNTPPDLSSSEYKKMRDSNLTPVS</sequence>
<dbReference type="SUPFAM" id="SSF55486">
    <property type="entry name" value="Metalloproteases ('zincins'), catalytic domain"/>
    <property type="match status" value="1"/>
</dbReference>
<dbReference type="InterPro" id="IPR051343">
    <property type="entry name" value="G-type_lectin_kinases/EP1-like"/>
</dbReference>